<evidence type="ECO:0000313" key="2">
    <source>
        <dbReference type="Proteomes" id="UP000233556"/>
    </source>
</evidence>
<dbReference type="EMBL" id="KZ507203">
    <property type="protein sequence ID" value="PKU37311.1"/>
    <property type="molecule type" value="Genomic_DNA"/>
</dbReference>
<organism evidence="1 2">
    <name type="scientific">Limosa lapponica baueri</name>
    <dbReference type="NCBI Taxonomy" id="1758121"/>
    <lineage>
        <taxon>Eukaryota</taxon>
        <taxon>Metazoa</taxon>
        <taxon>Chordata</taxon>
        <taxon>Craniata</taxon>
        <taxon>Vertebrata</taxon>
        <taxon>Euteleostomi</taxon>
        <taxon>Archelosauria</taxon>
        <taxon>Archosauria</taxon>
        <taxon>Dinosauria</taxon>
        <taxon>Saurischia</taxon>
        <taxon>Theropoda</taxon>
        <taxon>Coelurosauria</taxon>
        <taxon>Aves</taxon>
        <taxon>Neognathae</taxon>
        <taxon>Neoaves</taxon>
        <taxon>Charadriiformes</taxon>
        <taxon>Scolopacidae</taxon>
        <taxon>Limosa</taxon>
    </lineage>
</organism>
<protein>
    <submittedName>
        <fullName evidence="1">O-acetyl-adp-ribose deacetylase macrod2</fullName>
    </submittedName>
</protein>
<proteinExistence type="predicted"/>
<gene>
    <name evidence="1" type="ORF">llap_12385</name>
</gene>
<reference evidence="2" key="1">
    <citation type="submission" date="2017-11" db="EMBL/GenBank/DDBJ databases">
        <authorList>
            <person name="Lima N.C."/>
            <person name="Parody-Merino A.M."/>
            <person name="Battley P.F."/>
            <person name="Fidler A.E."/>
            <person name="Prosdocimi F."/>
        </authorList>
    </citation>
    <scope>NUCLEOTIDE SEQUENCE [LARGE SCALE GENOMIC DNA]</scope>
</reference>
<reference evidence="2" key="2">
    <citation type="submission" date="2017-12" db="EMBL/GenBank/DDBJ databases">
        <title>Genome sequence of the Bar-tailed Godwit (Limosa lapponica baueri).</title>
        <authorList>
            <person name="Lima N.C.B."/>
            <person name="Parody-Merino A.M."/>
            <person name="Battley P.F."/>
            <person name="Fidler A.E."/>
            <person name="Prosdocimi F."/>
        </authorList>
    </citation>
    <scope>NUCLEOTIDE SEQUENCE [LARGE SCALE GENOMIC DNA]</scope>
</reference>
<evidence type="ECO:0000313" key="1">
    <source>
        <dbReference type="EMBL" id="PKU37311.1"/>
    </source>
</evidence>
<dbReference type="Proteomes" id="UP000233556">
    <property type="component" value="Unassembled WGS sequence"/>
</dbReference>
<dbReference type="InterPro" id="IPR043472">
    <property type="entry name" value="Macro_dom-like"/>
</dbReference>
<dbReference type="AlphaFoldDB" id="A0A2I0TU48"/>
<dbReference type="OrthoDB" id="6133115at2759"/>
<name>A0A2I0TU48_LIMLA</name>
<accession>A0A2I0TU48</accession>
<sequence>MTFYYDFHGDNPHFGVIKLLINIEFTTRDIWSGHDILGSPVQECASFIFSKEDIRTFVKLVDNPWKRIQNADTFCIIVQVTVWEEDSSRAMVIRLPDDGDPQRRMGSDHHHGPTRLTAGGKHFIFPAFSNAVSTQASDSLQYPTPHLTPMEPLPIQQPRPASSRDLNLFGFTLLKGQRGICHDAAFILVRMVGENTKEDLQGKKSLSEKVSLYRGDITLLEVDAIVNAGGIAFAEFSQLLSRRLMLCLPPFVKISDLPGVLPFAADFGEAFQKC</sequence>
<keyword evidence="2" id="KW-1185">Reference proteome</keyword>
<dbReference type="Gene3D" id="3.40.220.10">
    <property type="entry name" value="Leucine Aminopeptidase, subunit E, domain 1"/>
    <property type="match status" value="1"/>
</dbReference>